<accession>A0A6A6XPQ0</accession>
<sequence length="89" mass="9409">MSMPMPPPWTPGVLAHAAVLHVQATGSPCTQHSARSTPAPRLPISPSTTVYTVYSMWIEHSPDGRIDEATAFISPILSAPLLPSPPAPD</sequence>
<dbReference type="AlphaFoldDB" id="A0A6A6XPQ0"/>
<protein>
    <submittedName>
        <fullName evidence="1">Uncharacterized protein</fullName>
    </submittedName>
</protein>
<dbReference type="Proteomes" id="UP000799757">
    <property type="component" value="Unassembled WGS sequence"/>
</dbReference>
<organism evidence="1 2">
    <name type="scientific">Melanomma pulvis-pyrius CBS 109.77</name>
    <dbReference type="NCBI Taxonomy" id="1314802"/>
    <lineage>
        <taxon>Eukaryota</taxon>
        <taxon>Fungi</taxon>
        <taxon>Dikarya</taxon>
        <taxon>Ascomycota</taxon>
        <taxon>Pezizomycotina</taxon>
        <taxon>Dothideomycetes</taxon>
        <taxon>Pleosporomycetidae</taxon>
        <taxon>Pleosporales</taxon>
        <taxon>Melanommataceae</taxon>
        <taxon>Melanomma</taxon>
    </lineage>
</organism>
<evidence type="ECO:0000313" key="1">
    <source>
        <dbReference type="EMBL" id="KAF2798339.1"/>
    </source>
</evidence>
<name>A0A6A6XPQ0_9PLEO</name>
<evidence type="ECO:0000313" key="2">
    <source>
        <dbReference type="Proteomes" id="UP000799757"/>
    </source>
</evidence>
<reference evidence="1" key="1">
    <citation type="journal article" date="2020" name="Stud. Mycol.">
        <title>101 Dothideomycetes genomes: a test case for predicting lifestyles and emergence of pathogens.</title>
        <authorList>
            <person name="Haridas S."/>
            <person name="Albert R."/>
            <person name="Binder M."/>
            <person name="Bloem J."/>
            <person name="Labutti K."/>
            <person name="Salamov A."/>
            <person name="Andreopoulos B."/>
            <person name="Baker S."/>
            <person name="Barry K."/>
            <person name="Bills G."/>
            <person name="Bluhm B."/>
            <person name="Cannon C."/>
            <person name="Castanera R."/>
            <person name="Culley D."/>
            <person name="Daum C."/>
            <person name="Ezra D."/>
            <person name="Gonzalez J."/>
            <person name="Henrissat B."/>
            <person name="Kuo A."/>
            <person name="Liang C."/>
            <person name="Lipzen A."/>
            <person name="Lutzoni F."/>
            <person name="Magnuson J."/>
            <person name="Mondo S."/>
            <person name="Nolan M."/>
            <person name="Ohm R."/>
            <person name="Pangilinan J."/>
            <person name="Park H.-J."/>
            <person name="Ramirez L."/>
            <person name="Alfaro M."/>
            <person name="Sun H."/>
            <person name="Tritt A."/>
            <person name="Yoshinaga Y."/>
            <person name="Zwiers L.-H."/>
            <person name="Turgeon B."/>
            <person name="Goodwin S."/>
            <person name="Spatafora J."/>
            <person name="Crous P."/>
            <person name="Grigoriev I."/>
        </authorList>
    </citation>
    <scope>NUCLEOTIDE SEQUENCE</scope>
    <source>
        <strain evidence="1">CBS 109.77</strain>
    </source>
</reference>
<gene>
    <name evidence="1" type="ORF">K505DRAFT_321958</name>
</gene>
<keyword evidence="2" id="KW-1185">Reference proteome</keyword>
<dbReference type="EMBL" id="MU001786">
    <property type="protein sequence ID" value="KAF2798339.1"/>
    <property type="molecule type" value="Genomic_DNA"/>
</dbReference>
<proteinExistence type="predicted"/>